<keyword evidence="8 10" id="KW-0717">Septation</keyword>
<proteinExistence type="inferred from homology"/>
<keyword evidence="5 10" id="KW-0547">Nucleotide-binding</keyword>
<sequence length="202" mass="22735">MTKSVSPVYQEAKYLISAAEFSDLPLDEGAEVAFIGRSNAGKSSALNVITGIKGLARTSKTPGRTQMINFFALNESKRLVDLPGYGYAKVPRMVQERWEELVDSYLKKRSCLKGLVVVMDVRHPLKEMDEDVIKWAVEYDIPLHILLTKSDKLSQSAAKKVFSDVQVQLTTYSDKISAQLFSSHDRTIGLDEIKSVLNDWYR</sequence>
<dbReference type="Proteomes" id="UP000063965">
    <property type="component" value="Chromosome"/>
</dbReference>
<evidence type="ECO:0000256" key="4">
    <source>
        <dbReference type="ARBA" id="ARBA00022723"/>
    </source>
</evidence>
<dbReference type="InterPro" id="IPR019987">
    <property type="entry name" value="GTP-bd_ribosome_bio_YsxC"/>
</dbReference>
<dbReference type="InterPro" id="IPR030393">
    <property type="entry name" value="G_ENGB_dom"/>
</dbReference>
<dbReference type="Pfam" id="PF01926">
    <property type="entry name" value="MMR_HSR1"/>
    <property type="match status" value="1"/>
</dbReference>
<protein>
    <recommendedName>
        <fullName evidence="10">Probable GTP-binding protein EngB</fullName>
    </recommendedName>
</protein>
<dbReference type="InterPro" id="IPR006073">
    <property type="entry name" value="GTP-bd"/>
</dbReference>
<evidence type="ECO:0000256" key="5">
    <source>
        <dbReference type="ARBA" id="ARBA00022741"/>
    </source>
</evidence>
<comment type="cofactor">
    <cofactor evidence="1">
        <name>Mg(2+)</name>
        <dbReference type="ChEBI" id="CHEBI:18420"/>
    </cofactor>
</comment>
<evidence type="ECO:0000256" key="8">
    <source>
        <dbReference type="ARBA" id="ARBA00023210"/>
    </source>
</evidence>
<keyword evidence="3 10" id="KW-0132">Cell division</keyword>
<dbReference type="Gene3D" id="3.40.50.300">
    <property type="entry name" value="P-loop containing nucleotide triphosphate hydrolases"/>
    <property type="match status" value="1"/>
</dbReference>
<accession>A0ABM5UTF2</accession>
<dbReference type="CDD" id="cd01876">
    <property type="entry name" value="YihA_EngB"/>
    <property type="match status" value="1"/>
</dbReference>
<evidence type="ECO:0000256" key="3">
    <source>
        <dbReference type="ARBA" id="ARBA00022618"/>
    </source>
</evidence>
<organism evidence="12 13">
    <name type="scientific">Candidatus Coxiella mudrowiae</name>
    <dbReference type="NCBI Taxonomy" id="2054173"/>
    <lineage>
        <taxon>Bacteria</taxon>
        <taxon>Pseudomonadati</taxon>
        <taxon>Pseudomonadota</taxon>
        <taxon>Gammaproteobacteria</taxon>
        <taxon>Legionellales</taxon>
        <taxon>Coxiellaceae</taxon>
        <taxon>Coxiella</taxon>
    </lineage>
</organism>
<dbReference type="NCBIfam" id="TIGR03598">
    <property type="entry name" value="GTPase_YsxC"/>
    <property type="match status" value="1"/>
</dbReference>
<gene>
    <name evidence="10 12" type="primary">engB</name>
    <name evidence="12" type="ORF">CleRT_01630</name>
</gene>
<dbReference type="InterPro" id="IPR027417">
    <property type="entry name" value="P-loop_NTPase"/>
</dbReference>
<evidence type="ECO:0000256" key="10">
    <source>
        <dbReference type="HAMAP-Rule" id="MF_00321"/>
    </source>
</evidence>
<dbReference type="PANTHER" id="PTHR11649:SF13">
    <property type="entry name" value="ENGB-TYPE G DOMAIN-CONTAINING PROTEIN"/>
    <property type="match status" value="1"/>
</dbReference>
<evidence type="ECO:0000313" key="13">
    <source>
        <dbReference type="Proteomes" id="UP000063965"/>
    </source>
</evidence>
<reference evidence="12 13" key="1">
    <citation type="journal article" date="2015" name="Genome Biol. Evol.">
        <title>Distinctive Genome Reduction Rates Revealed by Genomic Analyses of Two Coxiella-Like Endosymbionts in Ticks.</title>
        <authorList>
            <person name="Gottlieb Y."/>
            <person name="Lalzar I."/>
            <person name="Klasson L."/>
        </authorList>
    </citation>
    <scope>NUCLEOTIDE SEQUENCE [LARGE SCALE GENOMIC DNA]</scope>
    <source>
        <strain evidence="12 13">CRt</strain>
    </source>
</reference>
<evidence type="ECO:0000256" key="6">
    <source>
        <dbReference type="ARBA" id="ARBA00022842"/>
    </source>
</evidence>
<evidence type="ECO:0000256" key="2">
    <source>
        <dbReference type="ARBA" id="ARBA00009638"/>
    </source>
</evidence>
<evidence type="ECO:0000256" key="1">
    <source>
        <dbReference type="ARBA" id="ARBA00001946"/>
    </source>
</evidence>
<name>A0ABM5UTF2_9COXI</name>
<evidence type="ECO:0000256" key="9">
    <source>
        <dbReference type="ARBA" id="ARBA00023306"/>
    </source>
</evidence>
<dbReference type="HAMAP" id="MF_00321">
    <property type="entry name" value="GTPase_EngB"/>
    <property type="match status" value="1"/>
</dbReference>
<keyword evidence="13" id="KW-1185">Reference proteome</keyword>
<keyword evidence="6" id="KW-0460">Magnesium</keyword>
<comment type="similarity">
    <text evidence="2 10">Belongs to the TRAFAC class TrmE-Era-EngA-EngB-Septin-like GTPase superfamily. EngB GTPase family.</text>
</comment>
<comment type="function">
    <text evidence="10">Necessary for normal cell division and for the maintenance of normal septation.</text>
</comment>
<keyword evidence="9 10" id="KW-0131">Cell cycle</keyword>
<dbReference type="SUPFAM" id="SSF52540">
    <property type="entry name" value="P-loop containing nucleoside triphosphate hydrolases"/>
    <property type="match status" value="1"/>
</dbReference>
<keyword evidence="7 10" id="KW-0342">GTP-binding</keyword>
<dbReference type="PROSITE" id="PS51706">
    <property type="entry name" value="G_ENGB"/>
    <property type="match status" value="1"/>
</dbReference>
<dbReference type="RefSeq" id="WP_048874834.1">
    <property type="nucleotide sequence ID" value="NZ_CP011126.1"/>
</dbReference>
<evidence type="ECO:0000313" key="12">
    <source>
        <dbReference type="EMBL" id="AKQ33208.1"/>
    </source>
</evidence>
<dbReference type="EMBL" id="CP011126">
    <property type="protein sequence ID" value="AKQ33208.1"/>
    <property type="molecule type" value="Genomic_DNA"/>
</dbReference>
<keyword evidence="4" id="KW-0479">Metal-binding</keyword>
<dbReference type="PANTHER" id="PTHR11649">
    <property type="entry name" value="MSS1/TRME-RELATED GTP-BINDING PROTEIN"/>
    <property type="match status" value="1"/>
</dbReference>
<evidence type="ECO:0000259" key="11">
    <source>
        <dbReference type="PROSITE" id="PS51706"/>
    </source>
</evidence>
<evidence type="ECO:0000256" key="7">
    <source>
        <dbReference type="ARBA" id="ARBA00023134"/>
    </source>
</evidence>
<feature type="domain" description="EngB-type G" evidence="11">
    <location>
        <begin position="28"/>
        <end position="202"/>
    </location>
</feature>